<dbReference type="InterPro" id="IPR007219">
    <property type="entry name" value="XnlR_reg_dom"/>
</dbReference>
<dbReference type="AlphaFoldDB" id="A0A0F9XRK1"/>
<reference evidence="7" key="1">
    <citation type="journal article" date="2015" name="Genome Announc.">
        <title>Draft whole-genome sequence of the biocontrol agent Trichoderma harzianum T6776.</title>
        <authorList>
            <person name="Baroncelli R."/>
            <person name="Piaggeschi G."/>
            <person name="Fiorini L."/>
            <person name="Bertolini E."/>
            <person name="Zapparata A."/>
            <person name="Pe M.E."/>
            <person name="Sarrocco S."/>
            <person name="Vannacci G."/>
        </authorList>
    </citation>
    <scope>NUCLEOTIDE SEQUENCE [LARGE SCALE GENOMIC DNA]</scope>
    <source>
        <strain evidence="7">T6776</strain>
    </source>
</reference>
<dbReference type="OrthoDB" id="4900160at2759"/>
<keyword evidence="3" id="KW-0539">Nucleus</keyword>
<organism evidence="6 7">
    <name type="scientific">Trichoderma harzianum</name>
    <name type="common">Hypocrea lixii</name>
    <dbReference type="NCBI Taxonomy" id="5544"/>
    <lineage>
        <taxon>Eukaryota</taxon>
        <taxon>Fungi</taxon>
        <taxon>Dikarya</taxon>
        <taxon>Ascomycota</taxon>
        <taxon>Pezizomycotina</taxon>
        <taxon>Sordariomycetes</taxon>
        <taxon>Hypocreomycetidae</taxon>
        <taxon>Hypocreales</taxon>
        <taxon>Hypocreaceae</taxon>
        <taxon>Trichoderma</taxon>
    </lineage>
</organism>
<protein>
    <recommendedName>
        <fullName evidence="5">Xylanolytic transcriptional activator regulatory domain-containing protein</fullName>
    </recommendedName>
</protein>
<evidence type="ECO:0000256" key="3">
    <source>
        <dbReference type="ARBA" id="ARBA00023242"/>
    </source>
</evidence>
<comment type="caution">
    <text evidence="6">The sequence shown here is derived from an EMBL/GenBank/DDBJ whole genome shotgun (WGS) entry which is preliminary data.</text>
</comment>
<sequence>MVQRHLGVSQHGERELPITPQSTTPPILSAGGEKGRTRIQEEASLTDPSHRLLWFIGRAEAFRLCELYEREIGAIYPVVDMSEVKQILGSLYSAYEATKSSPGSSVPVCGAVQNVADGDVQTLTLVLAITLLAEGGGRHTMGEAMCKEIQQQLVFPMGRLGELKDIENMALLGVSFYFMNDENQAWRMIGLAARLCIELGLHQANPLRDIYYDTKTSMRAITLFWDVYILDRRFSLSTGRPFAIQDIDIDPALPKPDNLSPYVRNMIAFASFGSRVWASRIYIEGSGLHGERDKIAYLDFQIQQWSNALPSALRLFNTETSSLEEINLATTPNTPLDFTGMGDKSLFIRALLYLRANELRILIHKPALRSSDSIQKNPLSARAAVDVARRSLNLLLYLCRLPTLHPMHHVCATHFLDSSLTVLLLAVSHAPETLGAEIRDQLLSALSLLEDLSTTTSHSESLWSTIRNYQGQLKRLGKMLQLEKIHRNQATPAKDAFFTRTQDMEQLTTGFDTEDVPVFDWDIIAGQPLPEEWFSEMQDPRGHSGQ</sequence>
<keyword evidence="1" id="KW-0805">Transcription regulation</keyword>
<feature type="domain" description="Xylanolytic transcriptional activator regulatory" evidence="5">
    <location>
        <begin position="185"/>
        <end position="260"/>
    </location>
</feature>
<evidence type="ECO:0000313" key="6">
    <source>
        <dbReference type="EMBL" id="KKP07040.1"/>
    </source>
</evidence>
<dbReference type="GO" id="GO:0005634">
    <property type="term" value="C:nucleus"/>
    <property type="evidence" value="ECO:0007669"/>
    <property type="project" value="TreeGrafter"/>
</dbReference>
<evidence type="ECO:0000256" key="4">
    <source>
        <dbReference type="SAM" id="MobiDB-lite"/>
    </source>
</evidence>
<dbReference type="Pfam" id="PF04082">
    <property type="entry name" value="Fungal_trans"/>
    <property type="match status" value="1"/>
</dbReference>
<feature type="region of interest" description="Disordered" evidence="4">
    <location>
        <begin position="1"/>
        <end position="36"/>
    </location>
</feature>
<dbReference type="GO" id="GO:0008270">
    <property type="term" value="F:zinc ion binding"/>
    <property type="evidence" value="ECO:0007669"/>
    <property type="project" value="InterPro"/>
</dbReference>
<dbReference type="CDD" id="cd12148">
    <property type="entry name" value="fungal_TF_MHR"/>
    <property type="match status" value="1"/>
</dbReference>
<dbReference type="SMART" id="SM00906">
    <property type="entry name" value="Fungal_trans"/>
    <property type="match status" value="1"/>
</dbReference>
<gene>
    <name evidence="6" type="ORF">THAR02_00919</name>
</gene>
<dbReference type="GO" id="GO:0000978">
    <property type="term" value="F:RNA polymerase II cis-regulatory region sequence-specific DNA binding"/>
    <property type="evidence" value="ECO:0007669"/>
    <property type="project" value="TreeGrafter"/>
</dbReference>
<dbReference type="InterPro" id="IPR051127">
    <property type="entry name" value="Fungal_SecMet_Regulators"/>
</dbReference>
<dbReference type="GO" id="GO:0006351">
    <property type="term" value="P:DNA-templated transcription"/>
    <property type="evidence" value="ECO:0007669"/>
    <property type="project" value="InterPro"/>
</dbReference>
<evidence type="ECO:0000259" key="5">
    <source>
        <dbReference type="SMART" id="SM00906"/>
    </source>
</evidence>
<dbReference type="GO" id="GO:0000435">
    <property type="term" value="P:positive regulation of transcription from RNA polymerase II promoter by galactose"/>
    <property type="evidence" value="ECO:0007669"/>
    <property type="project" value="TreeGrafter"/>
</dbReference>
<dbReference type="PANTHER" id="PTHR47424">
    <property type="entry name" value="REGULATORY PROTEIN GAL4"/>
    <property type="match status" value="1"/>
</dbReference>
<name>A0A0F9XRK1_TRIHA</name>
<dbReference type="Proteomes" id="UP000034112">
    <property type="component" value="Unassembled WGS sequence"/>
</dbReference>
<accession>A0A0F9XRK1</accession>
<dbReference type="PANTHER" id="PTHR47424:SF5">
    <property type="entry name" value="ZN(II)2CYS6 TRANSCRIPTION FACTOR (EUROFUNG)"/>
    <property type="match status" value="1"/>
</dbReference>
<evidence type="ECO:0000256" key="1">
    <source>
        <dbReference type="ARBA" id="ARBA00023015"/>
    </source>
</evidence>
<dbReference type="GO" id="GO:0000981">
    <property type="term" value="F:DNA-binding transcription factor activity, RNA polymerase II-specific"/>
    <property type="evidence" value="ECO:0007669"/>
    <property type="project" value="TreeGrafter"/>
</dbReference>
<proteinExistence type="predicted"/>
<keyword evidence="2" id="KW-0804">Transcription</keyword>
<evidence type="ECO:0000256" key="2">
    <source>
        <dbReference type="ARBA" id="ARBA00023163"/>
    </source>
</evidence>
<dbReference type="EMBL" id="JOKZ01000014">
    <property type="protein sequence ID" value="KKP07040.1"/>
    <property type="molecule type" value="Genomic_DNA"/>
</dbReference>
<evidence type="ECO:0000313" key="7">
    <source>
        <dbReference type="Proteomes" id="UP000034112"/>
    </source>
</evidence>